<sequence>MALNSSLQQINLRERRLQFIRTHLDAFDVEPTFPIPLFEQAVFEIEGSCGIESSCKVENDRLFAGCFDVSNYGDVSWPGSLKYALKFLDRVESRVNVKFNRDLLQQFASLHIDSRKILDSSVGLHLDPKLENSVVRIYLHIKPEEDPEELVRTAIEIDGSHYPIELLQVLLKDVIIIGFNLFFDGCSDVELMAGDLGKEYRGNNQRGRAFATYAQKIFSKKVIALYKASDIFFVSFSKIREYPFLYFQFNDIKELKKQFSFNSLGDRIYGFCQNQDCIAYAAVGVKEQDLESSRLENFHFSYNQHDGCKPHP</sequence>
<dbReference type="InterPro" id="IPR031037">
    <property type="entry name" value="Preny_LynF_TruF"/>
</dbReference>
<dbReference type="Proteomes" id="UP000182190">
    <property type="component" value="Unassembled WGS sequence"/>
</dbReference>
<name>A0A7Z9E491_9CYAN</name>
<dbReference type="Pfam" id="PF19156">
    <property type="entry name" value="DUF5838"/>
    <property type="match status" value="1"/>
</dbReference>
<evidence type="ECO:0000313" key="2">
    <source>
        <dbReference type="Proteomes" id="UP000182190"/>
    </source>
</evidence>
<dbReference type="OrthoDB" id="498442at2"/>
<dbReference type="AlphaFoldDB" id="A0A7Z9E491"/>
<reference evidence="1" key="1">
    <citation type="submission" date="2019-10" db="EMBL/GenBank/DDBJ databases">
        <authorList>
            <consortium name="Genoscope - CEA"/>
            <person name="William W."/>
        </authorList>
    </citation>
    <scope>NUCLEOTIDE SEQUENCE [LARGE SCALE GENOMIC DNA]</scope>
    <source>
        <strain evidence="1">BBR_PRJEB10994</strain>
    </source>
</reference>
<protein>
    <recommendedName>
        <fullName evidence="3">Microcyclamide biosynthesis protein</fullName>
    </recommendedName>
</protein>
<dbReference type="RefSeq" id="WP_083622924.1">
    <property type="nucleotide sequence ID" value="NZ_LR735023.1"/>
</dbReference>
<organism evidence="1 2">
    <name type="scientific">Planktothrix paucivesiculata PCC 9631</name>
    <dbReference type="NCBI Taxonomy" id="671071"/>
    <lineage>
        <taxon>Bacteria</taxon>
        <taxon>Bacillati</taxon>
        <taxon>Cyanobacteriota</taxon>
        <taxon>Cyanophyceae</taxon>
        <taxon>Oscillatoriophycideae</taxon>
        <taxon>Oscillatoriales</taxon>
        <taxon>Microcoleaceae</taxon>
        <taxon>Planktothrix</taxon>
    </lineage>
</organism>
<gene>
    <name evidence="1" type="primary">patF</name>
    <name evidence="1" type="ORF">PL9631_980009</name>
</gene>
<evidence type="ECO:0000313" key="1">
    <source>
        <dbReference type="EMBL" id="VXD25895.1"/>
    </source>
</evidence>
<dbReference type="EMBL" id="CZCS02000243">
    <property type="protein sequence ID" value="VXD25895.1"/>
    <property type="molecule type" value="Genomic_DNA"/>
</dbReference>
<accession>A0A7Z9E491</accession>
<dbReference type="NCBIfam" id="TIGR04445">
    <property type="entry name" value="preny_LynF_TruF"/>
    <property type="match status" value="1"/>
</dbReference>
<comment type="caution">
    <text evidence="1">The sequence shown here is derived from an EMBL/GenBank/DDBJ whole genome shotgun (WGS) entry which is preliminary data.</text>
</comment>
<evidence type="ECO:0008006" key="3">
    <source>
        <dbReference type="Google" id="ProtNLM"/>
    </source>
</evidence>
<keyword evidence="2" id="KW-1185">Reference proteome</keyword>
<proteinExistence type="predicted"/>